<keyword evidence="3" id="KW-1185">Reference proteome</keyword>
<feature type="compositionally biased region" description="Basic and acidic residues" evidence="1">
    <location>
        <begin position="9"/>
        <end position="18"/>
    </location>
</feature>
<sequence length="92" mass="10486">MVGRLIHPTHIEQSELKRPPCHQPHFSEDSPDPSMPHEASNPDRNLMTPPHQTQILQDPIDLESSPKGVDRENPRVDPSKISNIGHRPFFQN</sequence>
<dbReference type="EMBL" id="JAUHHV010000007">
    <property type="protein sequence ID" value="KAK1419076.1"/>
    <property type="molecule type" value="Genomic_DNA"/>
</dbReference>
<accession>A0AAD8KCZ0</accession>
<comment type="caution">
    <text evidence="2">The sequence shown here is derived from an EMBL/GenBank/DDBJ whole genome shotgun (WGS) entry which is preliminary data.</text>
</comment>
<name>A0AAD8KCZ0_TARER</name>
<evidence type="ECO:0000313" key="3">
    <source>
        <dbReference type="Proteomes" id="UP001229421"/>
    </source>
</evidence>
<proteinExistence type="predicted"/>
<gene>
    <name evidence="2" type="ORF">QVD17_28233</name>
</gene>
<reference evidence="2" key="1">
    <citation type="journal article" date="2023" name="bioRxiv">
        <title>Improved chromosome-level genome assembly for marigold (Tagetes erecta).</title>
        <authorList>
            <person name="Jiang F."/>
            <person name="Yuan L."/>
            <person name="Wang S."/>
            <person name="Wang H."/>
            <person name="Xu D."/>
            <person name="Wang A."/>
            <person name="Fan W."/>
        </authorList>
    </citation>
    <scope>NUCLEOTIDE SEQUENCE</scope>
    <source>
        <strain evidence="2">WSJ</strain>
        <tissue evidence="2">Leaf</tissue>
    </source>
</reference>
<dbReference type="AlphaFoldDB" id="A0AAD8KCZ0"/>
<protein>
    <submittedName>
        <fullName evidence="2">Uncharacterized protein</fullName>
    </submittedName>
</protein>
<organism evidence="2 3">
    <name type="scientific">Tagetes erecta</name>
    <name type="common">African marigold</name>
    <dbReference type="NCBI Taxonomy" id="13708"/>
    <lineage>
        <taxon>Eukaryota</taxon>
        <taxon>Viridiplantae</taxon>
        <taxon>Streptophyta</taxon>
        <taxon>Embryophyta</taxon>
        <taxon>Tracheophyta</taxon>
        <taxon>Spermatophyta</taxon>
        <taxon>Magnoliopsida</taxon>
        <taxon>eudicotyledons</taxon>
        <taxon>Gunneridae</taxon>
        <taxon>Pentapetalae</taxon>
        <taxon>asterids</taxon>
        <taxon>campanulids</taxon>
        <taxon>Asterales</taxon>
        <taxon>Asteraceae</taxon>
        <taxon>Asteroideae</taxon>
        <taxon>Heliantheae alliance</taxon>
        <taxon>Tageteae</taxon>
        <taxon>Tagetes</taxon>
    </lineage>
</organism>
<dbReference type="Proteomes" id="UP001229421">
    <property type="component" value="Unassembled WGS sequence"/>
</dbReference>
<feature type="compositionally biased region" description="Basic and acidic residues" evidence="1">
    <location>
        <begin position="68"/>
        <end position="78"/>
    </location>
</feature>
<evidence type="ECO:0000313" key="2">
    <source>
        <dbReference type="EMBL" id="KAK1419076.1"/>
    </source>
</evidence>
<evidence type="ECO:0000256" key="1">
    <source>
        <dbReference type="SAM" id="MobiDB-lite"/>
    </source>
</evidence>
<feature type="region of interest" description="Disordered" evidence="1">
    <location>
        <begin position="1"/>
        <end position="92"/>
    </location>
</feature>